<comment type="caution">
    <text evidence="2">The sequence shown here is derived from an EMBL/GenBank/DDBJ whole genome shotgun (WGS) entry which is preliminary data.</text>
</comment>
<evidence type="ECO:0000313" key="2">
    <source>
        <dbReference type="EMBL" id="KAK6966791.1"/>
    </source>
</evidence>
<sequence>MTGHAVLALRMRAVVAGKTMVEIAWVGRGEDRKATVTGWVEEAAPARGRRRTAERMRVRSKGVDVVLGALGDTDRRHRSQERLASLEDPPQARWRGGRHATHAAVHRASVPLGPAVNGTVDLTLPGVSPVLGVVHAHRLPHLSCLPSLTPLFPPRLPDVAFSSPTPHPESLSLRPPQSPFSSTARNPRNLYIPRALPDPQRPSRCPKFLAADFHFGISIG</sequence>
<reference evidence="2 3" key="1">
    <citation type="journal article" date="2024" name="J Genomics">
        <title>Draft genome sequencing and assembly of Favolaschia claudopus CIRM-BRFM 2984 isolated from oak limbs.</title>
        <authorList>
            <person name="Navarro D."/>
            <person name="Drula E."/>
            <person name="Chaduli D."/>
            <person name="Cazenave R."/>
            <person name="Ahrendt S."/>
            <person name="Wang J."/>
            <person name="Lipzen A."/>
            <person name="Daum C."/>
            <person name="Barry K."/>
            <person name="Grigoriev I.V."/>
            <person name="Favel A."/>
            <person name="Rosso M.N."/>
            <person name="Martin F."/>
        </authorList>
    </citation>
    <scope>NUCLEOTIDE SEQUENCE [LARGE SCALE GENOMIC DNA]</scope>
    <source>
        <strain evidence="2 3">CIRM-BRFM 2984</strain>
    </source>
</reference>
<accession>A0AAV9Z0G2</accession>
<evidence type="ECO:0000313" key="3">
    <source>
        <dbReference type="Proteomes" id="UP001362999"/>
    </source>
</evidence>
<evidence type="ECO:0000256" key="1">
    <source>
        <dbReference type="SAM" id="MobiDB-lite"/>
    </source>
</evidence>
<dbReference type="EMBL" id="JAWWNJ010000256">
    <property type="protein sequence ID" value="KAK6966791.1"/>
    <property type="molecule type" value="Genomic_DNA"/>
</dbReference>
<name>A0AAV9Z0G2_9AGAR</name>
<dbReference type="AlphaFoldDB" id="A0AAV9Z0G2"/>
<feature type="region of interest" description="Disordered" evidence="1">
    <location>
        <begin position="74"/>
        <end position="94"/>
    </location>
</feature>
<protein>
    <submittedName>
        <fullName evidence="2">Uncharacterized protein</fullName>
    </submittedName>
</protein>
<dbReference type="Proteomes" id="UP001362999">
    <property type="component" value="Unassembled WGS sequence"/>
</dbReference>
<gene>
    <name evidence="2" type="ORF">R3P38DRAFT_3245403</name>
</gene>
<proteinExistence type="predicted"/>
<feature type="region of interest" description="Disordered" evidence="1">
    <location>
        <begin position="163"/>
        <end position="199"/>
    </location>
</feature>
<keyword evidence="3" id="KW-1185">Reference proteome</keyword>
<feature type="compositionally biased region" description="Basic and acidic residues" evidence="1">
    <location>
        <begin position="74"/>
        <end position="85"/>
    </location>
</feature>
<organism evidence="2 3">
    <name type="scientific">Favolaschia claudopus</name>
    <dbReference type="NCBI Taxonomy" id="2862362"/>
    <lineage>
        <taxon>Eukaryota</taxon>
        <taxon>Fungi</taxon>
        <taxon>Dikarya</taxon>
        <taxon>Basidiomycota</taxon>
        <taxon>Agaricomycotina</taxon>
        <taxon>Agaricomycetes</taxon>
        <taxon>Agaricomycetidae</taxon>
        <taxon>Agaricales</taxon>
        <taxon>Marasmiineae</taxon>
        <taxon>Mycenaceae</taxon>
        <taxon>Favolaschia</taxon>
    </lineage>
</organism>